<reference evidence="2 3" key="1">
    <citation type="journal article" date="2020" name="Genome Biol. Evol.">
        <title>A new high-quality draft genome assembly of the Chinese cordyceps Ophiocordyceps sinensis.</title>
        <authorList>
            <person name="Shu R."/>
            <person name="Zhang J."/>
            <person name="Meng Q."/>
            <person name="Zhang H."/>
            <person name="Zhou G."/>
            <person name="Li M."/>
            <person name="Wu P."/>
            <person name="Zhao Y."/>
            <person name="Chen C."/>
            <person name="Qin Q."/>
        </authorList>
    </citation>
    <scope>NUCLEOTIDE SEQUENCE [LARGE SCALE GENOMIC DNA]</scope>
    <source>
        <strain evidence="2 3">IOZ07</strain>
    </source>
</reference>
<evidence type="ECO:0000313" key="3">
    <source>
        <dbReference type="Proteomes" id="UP000557566"/>
    </source>
</evidence>
<keyword evidence="3" id="KW-1185">Reference proteome</keyword>
<feature type="domain" description="Amidase" evidence="1">
    <location>
        <begin position="73"/>
        <end position="531"/>
    </location>
</feature>
<name>A0A8H4LVB2_9HYPO</name>
<protein>
    <recommendedName>
        <fullName evidence="1">Amidase domain-containing protein</fullName>
    </recommendedName>
</protein>
<dbReference type="Gene3D" id="3.90.1300.10">
    <property type="entry name" value="Amidase signature (AS) domain"/>
    <property type="match status" value="1"/>
</dbReference>
<organism evidence="2 3">
    <name type="scientific">Ophiocordyceps sinensis</name>
    <dbReference type="NCBI Taxonomy" id="72228"/>
    <lineage>
        <taxon>Eukaryota</taxon>
        <taxon>Fungi</taxon>
        <taxon>Dikarya</taxon>
        <taxon>Ascomycota</taxon>
        <taxon>Pezizomycotina</taxon>
        <taxon>Sordariomycetes</taxon>
        <taxon>Hypocreomycetidae</taxon>
        <taxon>Hypocreales</taxon>
        <taxon>Ophiocordycipitaceae</taxon>
        <taxon>Ophiocordyceps</taxon>
    </lineage>
</organism>
<dbReference type="Proteomes" id="UP000557566">
    <property type="component" value="Unassembled WGS sequence"/>
</dbReference>
<dbReference type="PANTHER" id="PTHR42678:SF34">
    <property type="entry name" value="OS04G0183300 PROTEIN"/>
    <property type="match status" value="1"/>
</dbReference>
<evidence type="ECO:0000313" key="2">
    <source>
        <dbReference type="EMBL" id="KAF4506099.1"/>
    </source>
</evidence>
<dbReference type="InterPro" id="IPR036928">
    <property type="entry name" value="AS_sf"/>
</dbReference>
<comment type="caution">
    <text evidence="2">The sequence shown here is derived from an EMBL/GenBank/DDBJ whole genome shotgun (WGS) entry which is preliminary data.</text>
</comment>
<dbReference type="InterPro" id="IPR023631">
    <property type="entry name" value="Amidase_dom"/>
</dbReference>
<evidence type="ECO:0000259" key="1">
    <source>
        <dbReference type="Pfam" id="PF01425"/>
    </source>
</evidence>
<sequence length="574" mass="61215">MWPFPSMVFTGRISPRLDRLGPGGLILLLVLLSSAVCVLATATASRASFPSLRDVTLEQLQRGLQQGCFSSTDLVQAYLERIRQVNGQVKAVTEVNPDAVHIAKRLDHERARNAVRGPLHGVPILLKNNIATGDKMGNTAGSLSLVGATVPRDSTIARKLREAGAIILGKSNLSQWANYRSYNSTNGWSATDGQVYAAYHAKQDPGGSSSGSGVATDLGLGFAAVGTETSGSILIPAQCNNVVGIKPTVGLTSRYLVIPVSEHHDTVGPMARTVRDAAHLLQAMAGRDARDNYTAVIPSVPDYAAACKDGALAGARIGVPWNVVLPADAGDRLSPPELDAFRTSLDVLRDAGAVIVEANLTRDTSPEGLRDRDTVLEADFVANLASYLAELTSNPHGMHTLAQVRDFTRKTPAERYPDRNTGRWDPILDEPGFDNTDPRCWAAYRRVLRSELAGGVLGALRRHRLGAVVLPTSLAPGWISAVGAPGVTVPMGHFPASTHVVTEPRGELVVVGPAVPFGLSFLGRRWSEARLIALAYGFEQRTRVRGRVRPLVMPEAEVAVSAACQRPRADGASV</sequence>
<dbReference type="PANTHER" id="PTHR42678">
    <property type="entry name" value="AMIDASE"/>
    <property type="match status" value="1"/>
</dbReference>
<dbReference type="OrthoDB" id="566138at2759"/>
<proteinExistence type="predicted"/>
<dbReference type="AlphaFoldDB" id="A0A8H4LVB2"/>
<gene>
    <name evidence="2" type="ORF">G6O67_006218</name>
</gene>
<accession>A0A8H4LVB2</accession>
<dbReference type="SUPFAM" id="SSF75304">
    <property type="entry name" value="Amidase signature (AS) enzymes"/>
    <property type="match status" value="1"/>
</dbReference>
<dbReference type="Pfam" id="PF01425">
    <property type="entry name" value="Amidase"/>
    <property type="match status" value="1"/>
</dbReference>
<dbReference type="EMBL" id="JAAVMX010000007">
    <property type="protein sequence ID" value="KAF4506099.1"/>
    <property type="molecule type" value="Genomic_DNA"/>
</dbReference>